<sequence>MHNKQLQAEWEACVLWCENGQVMGWWVGGGGVIINRKMLSIIEVPQQYFLCQFTKILDAMISHCRSCKLINLVCFSLLENHSNGFSLGRLIHLVERVGLFMM</sequence>
<gene>
    <name evidence="1" type="ORF">COCON_G00042330</name>
</gene>
<dbReference type="AlphaFoldDB" id="A0A9Q1I3Z2"/>
<proteinExistence type="predicted"/>
<reference evidence="1" key="1">
    <citation type="journal article" date="2023" name="Science">
        <title>Genome structures resolve the early diversification of teleost fishes.</title>
        <authorList>
            <person name="Parey E."/>
            <person name="Louis A."/>
            <person name="Montfort J."/>
            <person name="Bouchez O."/>
            <person name="Roques C."/>
            <person name="Iampietro C."/>
            <person name="Lluch J."/>
            <person name="Castinel A."/>
            <person name="Donnadieu C."/>
            <person name="Desvignes T."/>
            <person name="Floi Bucao C."/>
            <person name="Jouanno E."/>
            <person name="Wen M."/>
            <person name="Mejri S."/>
            <person name="Dirks R."/>
            <person name="Jansen H."/>
            <person name="Henkel C."/>
            <person name="Chen W.J."/>
            <person name="Zahm M."/>
            <person name="Cabau C."/>
            <person name="Klopp C."/>
            <person name="Thompson A.W."/>
            <person name="Robinson-Rechavi M."/>
            <person name="Braasch I."/>
            <person name="Lecointre G."/>
            <person name="Bobe J."/>
            <person name="Postlethwait J.H."/>
            <person name="Berthelot C."/>
            <person name="Roest Crollius H."/>
            <person name="Guiguen Y."/>
        </authorList>
    </citation>
    <scope>NUCLEOTIDE SEQUENCE</scope>
    <source>
        <strain evidence="1">Concon-B</strain>
    </source>
</reference>
<dbReference type="EMBL" id="JAFJMO010000003">
    <property type="protein sequence ID" value="KAJ8281714.1"/>
    <property type="molecule type" value="Genomic_DNA"/>
</dbReference>
<evidence type="ECO:0000313" key="2">
    <source>
        <dbReference type="Proteomes" id="UP001152803"/>
    </source>
</evidence>
<keyword evidence="2" id="KW-1185">Reference proteome</keyword>
<evidence type="ECO:0000313" key="1">
    <source>
        <dbReference type="EMBL" id="KAJ8281714.1"/>
    </source>
</evidence>
<protein>
    <submittedName>
        <fullName evidence="1">Uncharacterized protein</fullName>
    </submittedName>
</protein>
<dbReference type="Proteomes" id="UP001152803">
    <property type="component" value="Unassembled WGS sequence"/>
</dbReference>
<organism evidence="1 2">
    <name type="scientific">Conger conger</name>
    <name type="common">Conger eel</name>
    <name type="synonym">Muraena conger</name>
    <dbReference type="NCBI Taxonomy" id="82655"/>
    <lineage>
        <taxon>Eukaryota</taxon>
        <taxon>Metazoa</taxon>
        <taxon>Chordata</taxon>
        <taxon>Craniata</taxon>
        <taxon>Vertebrata</taxon>
        <taxon>Euteleostomi</taxon>
        <taxon>Actinopterygii</taxon>
        <taxon>Neopterygii</taxon>
        <taxon>Teleostei</taxon>
        <taxon>Anguilliformes</taxon>
        <taxon>Congridae</taxon>
        <taxon>Conger</taxon>
    </lineage>
</organism>
<accession>A0A9Q1I3Z2</accession>
<comment type="caution">
    <text evidence="1">The sequence shown here is derived from an EMBL/GenBank/DDBJ whole genome shotgun (WGS) entry which is preliminary data.</text>
</comment>
<name>A0A9Q1I3Z2_CONCO</name>